<keyword evidence="2" id="KW-0736">Signalosome</keyword>
<dbReference type="PANTHER" id="PTHR10540:SF8">
    <property type="entry name" value="COP9 SIGNALOSOME COMPLEX SUBUNIT 6"/>
    <property type="match status" value="1"/>
</dbReference>
<feature type="compositionally biased region" description="Polar residues" evidence="3">
    <location>
        <begin position="379"/>
        <end position="390"/>
    </location>
</feature>
<evidence type="ECO:0000256" key="3">
    <source>
        <dbReference type="SAM" id="MobiDB-lite"/>
    </source>
</evidence>
<dbReference type="GO" id="GO:0005737">
    <property type="term" value="C:cytoplasm"/>
    <property type="evidence" value="ECO:0007669"/>
    <property type="project" value="UniProtKB-SubCell"/>
</dbReference>
<evidence type="ECO:0000259" key="4">
    <source>
        <dbReference type="PROSITE" id="PS50249"/>
    </source>
</evidence>
<dbReference type="Pfam" id="PF01398">
    <property type="entry name" value="JAB"/>
    <property type="match status" value="1"/>
</dbReference>
<proteinExistence type="inferred from homology"/>
<gene>
    <name evidence="5" type="ORF">BLGHR1_11301</name>
</gene>
<dbReference type="AlphaFoldDB" id="A0A383UL79"/>
<evidence type="ECO:0000256" key="2">
    <source>
        <dbReference type="RuleBase" id="RU367006"/>
    </source>
</evidence>
<reference evidence="5 6" key="1">
    <citation type="submission" date="2017-11" db="EMBL/GenBank/DDBJ databases">
        <authorList>
            <person name="Kracher B."/>
        </authorList>
    </citation>
    <scope>NUCLEOTIDE SEQUENCE [LARGE SCALE GENOMIC DNA]</scope>
    <source>
        <strain evidence="5 6">RACE1</strain>
    </source>
</reference>
<dbReference type="Proteomes" id="UP000275772">
    <property type="component" value="Unassembled WGS sequence"/>
</dbReference>
<keyword evidence="2" id="KW-0963">Cytoplasm</keyword>
<dbReference type="PROSITE" id="PS50249">
    <property type="entry name" value="MPN"/>
    <property type="match status" value="1"/>
</dbReference>
<protein>
    <recommendedName>
        <fullName evidence="2">COP9 signalosome complex subunit 6</fullName>
    </recommendedName>
</protein>
<evidence type="ECO:0000256" key="1">
    <source>
        <dbReference type="ARBA" id="ARBA00010893"/>
    </source>
</evidence>
<feature type="region of interest" description="Disordered" evidence="3">
    <location>
        <begin position="214"/>
        <end position="244"/>
    </location>
</feature>
<organism evidence="5 6">
    <name type="scientific">Blumeria hordei</name>
    <name type="common">Barley powdery mildew</name>
    <name type="synonym">Blumeria graminis f. sp. hordei</name>
    <dbReference type="NCBI Taxonomy" id="2867405"/>
    <lineage>
        <taxon>Eukaryota</taxon>
        <taxon>Fungi</taxon>
        <taxon>Dikarya</taxon>
        <taxon>Ascomycota</taxon>
        <taxon>Pezizomycotina</taxon>
        <taxon>Leotiomycetes</taxon>
        <taxon>Erysiphales</taxon>
        <taxon>Erysiphaceae</taxon>
        <taxon>Blumeria</taxon>
    </lineage>
</organism>
<dbReference type="Gene3D" id="3.40.140.10">
    <property type="entry name" value="Cytidine Deaminase, domain 2"/>
    <property type="match status" value="1"/>
</dbReference>
<dbReference type="GO" id="GO:0008180">
    <property type="term" value="C:COP9 signalosome"/>
    <property type="evidence" value="ECO:0007669"/>
    <property type="project" value="UniProtKB-UniRule"/>
</dbReference>
<comment type="function">
    <text evidence="2">Component of the COP9 signalosome complex (CSN), a complex involved in various cellular and developmental processes.</text>
</comment>
<dbReference type="PANTHER" id="PTHR10540">
    <property type="entry name" value="EUKARYOTIC TRANSLATION INITIATION FACTOR 3 SUBUNIT F-RELATED"/>
    <property type="match status" value="1"/>
</dbReference>
<feature type="region of interest" description="Disordered" evidence="3">
    <location>
        <begin position="379"/>
        <end position="403"/>
    </location>
</feature>
<dbReference type="GO" id="GO:0000338">
    <property type="term" value="P:protein deneddylation"/>
    <property type="evidence" value="ECO:0007669"/>
    <property type="project" value="InterPro"/>
</dbReference>
<dbReference type="InterPro" id="IPR037518">
    <property type="entry name" value="MPN"/>
</dbReference>
<dbReference type="VEuPathDB" id="FungiDB:BLGHR1_11301"/>
<accession>A0A383UL79</accession>
<feature type="domain" description="MPN" evidence="4">
    <location>
        <begin position="20"/>
        <end position="162"/>
    </location>
</feature>
<dbReference type="InterPro" id="IPR033859">
    <property type="entry name" value="MPN_CSN6"/>
</dbReference>
<dbReference type="GO" id="GO:0008237">
    <property type="term" value="F:metallopeptidase activity"/>
    <property type="evidence" value="ECO:0007669"/>
    <property type="project" value="InterPro"/>
</dbReference>
<evidence type="ECO:0000313" key="6">
    <source>
        <dbReference type="Proteomes" id="UP000275772"/>
    </source>
</evidence>
<keyword evidence="2" id="KW-0539">Nucleus</keyword>
<dbReference type="EMBL" id="UNSH01000011">
    <property type="protein sequence ID" value="SZF00559.1"/>
    <property type="molecule type" value="Genomic_DNA"/>
</dbReference>
<dbReference type="InterPro" id="IPR000555">
    <property type="entry name" value="JAMM/MPN+_dom"/>
</dbReference>
<dbReference type="InterPro" id="IPR024969">
    <property type="entry name" value="EIF3F/CSN6-like_C"/>
</dbReference>
<comment type="similarity">
    <text evidence="1 2">Belongs to the peptidase M67A family. CSN6 subfamily.</text>
</comment>
<feature type="compositionally biased region" description="Basic and acidic residues" evidence="3">
    <location>
        <begin position="226"/>
        <end position="244"/>
    </location>
</feature>
<dbReference type="Pfam" id="PF13012">
    <property type="entry name" value="MitMem_reg"/>
    <property type="match status" value="1"/>
</dbReference>
<name>A0A383UL79_BLUHO</name>
<evidence type="ECO:0000313" key="5">
    <source>
        <dbReference type="EMBL" id="SZF00559.1"/>
    </source>
</evidence>
<sequence length="403" mass="44625">MISENPLISSQSLSGSSLEIALHPLVLLTISDYITRHKLRQQKGPIVGALLGQQNGRGISIENAFECLLDETNGETLLNQSWFEERLQQMKDVHKVPQLDLVGWYTVLSNLGPQPAHLSIQRQILQSHNHSTLLLGFHLDSLTDGKKSGKLPLSIYECNLEVDEIIKDSGEDMEMKDLQPQHSLKYRELPFSLESDEVEMIGVDFVARGGGNATAVCNSQRKPRSRSNDRGATERKSSGEKEKDLDQIEKIEDILSREDEELISTLTAKSNAIRILLSRIKLLSIYLEKLPTYNTSKTSLQMSESMGNKHTVANHIVLRSIQALLSRLALLVPADGTSFQQEMISEQNDVSLVSLLNTITESIKGVKEAGMKYSIIQSKSPHKNSNNWGGSSKPGALGAGDLF</sequence>
<dbReference type="CDD" id="cd08063">
    <property type="entry name" value="MPN_CSN6"/>
    <property type="match status" value="1"/>
</dbReference>
<comment type="subcellular location">
    <subcellularLocation>
        <location evidence="2">Cytoplasm</location>
    </subcellularLocation>
    <subcellularLocation>
        <location evidence="2">Nucleus</location>
    </subcellularLocation>
</comment>